<reference evidence="1 2" key="2">
    <citation type="journal article" date="2008" name="Bioinformatics">
        <title>Assembly reconciliation.</title>
        <authorList>
            <person name="Zimin A.V."/>
            <person name="Smith D.R."/>
            <person name="Sutton G."/>
            <person name="Yorke J.A."/>
        </authorList>
    </citation>
    <scope>NUCLEOTIDE SEQUENCE [LARGE SCALE GENOMIC DNA]</scope>
    <source>
        <strain evidence="1 2">TSC#14021-0224.01</strain>
    </source>
</reference>
<keyword evidence="2" id="KW-1185">Reference proteome</keyword>
<protein>
    <submittedName>
        <fullName evidence="1">GG17016</fullName>
    </submittedName>
</protein>
<dbReference type="EMBL" id="CH954181">
    <property type="protein sequence ID" value="EDV49161.1"/>
    <property type="molecule type" value="Genomic_DNA"/>
</dbReference>
<dbReference type="Proteomes" id="UP000008711">
    <property type="component" value="Unassembled WGS sequence"/>
</dbReference>
<gene>
    <name evidence="1" type="primary">Dere\GG17016</name>
    <name evidence="1" type="ORF">Dere_GG17016</name>
</gene>
<sequence length="60" mass="7024">MVSGLQGQCTLEIQLKERWWPRMRWSGRELRDEVRDEGCDPVTLRVDDRESSLGLARLPP</sequence>
<proteinExistence type="predicted"/>
<dbReference type="AlphaFoldDB" id="B3P3Y7"/>
<reference evidence="1 2" key="1">
    <citation type="journal article" date="2007" name="Nature">
        <title>Evolution of genes and genomes on the Drosophila phylogeny.</title>
        <authorList>
            <consortium name="Drosophila 12 Genomes Consortium"/>
            <person name="Clark A.G."/>
            <person name="Eisen M.B."/>
            <person name="Smith D.R."/>
            <person name="Bergman C.M."/>
            <person name="Oliver B."/>
            <person name="Markow T.A."/>
            <person name="Kaufman T.C."/>
            <person name="Kellis M."/>
            <person name="Gelbart W."/>
            <person name="Iyer V.N."/>
            <person name="Pollard D.A."/>
            <person name="Sackton T.B."/>
            <person name="Larracuente A.M."/>
            <person name="Singh N.D."/>
            <person name="Abad J.P."/>
            <person name="Abt D.N."/>
            <person name="Adryan B."/>
            <person name="Aguade M."/>
            <person name="Akashi H."/>
            <person name="Anderson W.W."/>
            <person name="Aquadro C.F."/>
            <person name="Ardell D.H."/>
            <person name="Arguello R."/>
            <person name="Artieri C.G."/>
            <person name="Barbash D.A."/>
            <person name="Barker D."/>
            <person name="Barsanti P."/>
            <person name="Batterham P."/>
            <person name="Batzoglou S."/>
            <person name="Begun D."/>
            <person name="Bhutkar A."/>
            <person name="Blanco E."/>
            <person name="Bosak S.A."/>
            <person name="Bradley R.K."/>
            <person name="Brand A.D."/>
            <person name="Brent M.R."/>
            <person name="Brooks A.N."/>
            <person name="Brown R.H."/>
            <person name="Butlin R.K."/>
            <person name="Caggese C."/>
            <person name="Calvi B.R."/>
            <person name="Bernardo de Carvalho A."/>
            <person name="Caspi A."/>
            <person name="Castrezana S."/>
            <person name="Celniker S.E."/>
            <person name="Chang J.L."/>
            <person name="Chapple C."/>
            <person name="Chatterji S."/>
            <person name="Chinwalla A."/>
            <person name="Civetta A."/>
            <person name="Clifton S.W."/>
            <person name="Comeron J.M."/>
            <person name="Costello J.C."/>
            <person name="Coyne J.A."/>
            <person name="Daub J."/>
            <person name="David R.G."/>
            <person name="Delcher A.L."/>
            <person name="Delehaunty K."/>
            <person name="Do C.B."/>
            <person name="Ebling H."/>
            <person name="Edwards K."/>
            <person name="Eickbush T."/>
            <person name="Evans J.D."/>
            <person name="Filipski A."/>
            <person name="Findeiss S."/>
            <person name="Freyhult E."/>
            <person name="Fulton L."/>
            <person name="Fulton R."/>
            <person name="Garcia A.C."/>
            <person name="Gardiner A."/>
            <person name="Garfield D.A."/>
            <person name="Garvin B.E."/>
            <person name="Gibson G."/>
            <person name="Gilbert D."/>
            <person name="Gnerre S."/>
            <person name="Godfrey J."/>
            <person name="Good R."/>
            <person name="Gotea V."/>
            <person name="Gravely B."/>
            <person name="Greenberg A.J."/>
            <person name="Griffiths-Jones S."/>
            <person name="Gross S."/>
            <person name="Guigo R."/>
            <person name="Gustafson E.A."/>
            <person name="Haerty W."/>
            <person name="Hahn M.W."/>
            <person name="Halligan D.L."/>
            <person name="Halpern A.L."/>
            <person name="Halter G.M."/>
            <person name="Han M.V."/>
            <person name="Heger A."/>
            <person name="Hillier L."/>
            <person name="Hinrichs A.S."/>
            <person name="Holmes I."/>
            <person name="Hoskins R.A."/>
            <person name="Hubisz M.J."/>
            <person name="Hultmark D."/>
            <person name="Huntley M.A."/>
            <person name="Jaffe D.B."/>
            <person name="Jagadeeshan S."/>
            <person name="Jeck W.R."/>
            <person name="Johnson J."/>
            <person name="Jones C.D."/>
            <person name="Jordan W.C."/>
            <person name="Karpen G.H."/>
            <person name="Kataoka E."/>
            <person name="Keightley P.D."/>
            <person name="Kheradpour P."/>
            <person name="Kirkness E.F."/>
            <person name="Koerich L.B."/>
            <person name="Kristiansen K."/>
            <person name="Kudrna D."/>
            <person name="Kulathinal R.J."/>
            <person name="Kumar S."/>
            <person name="Kwok R."/>
            <person name="Lander E."/>
            <person name="Langley C.H."/>
            <person name="Lapoint R."/>
            <person name="Lazzaro B.P."/>
            <person name="Lee S.J."/>
            <person name="Levesque L."/>
            <person name="Li R."/>
            <person name="Lin C.F."/>
            <person name="Lin M.F."/>
            <person name="Lindblad-Toh K."/>
            <person name="Llopart A."/>
            <person name="Long M."/>
            <person name="Low L."/>
            <person name="Lozovsky E."/>
            <person name="Lu J."/>
            <person name="Luo M."/>
            <person name="Machado C.A."/>
            <person name="Makalowski W."/>
            <person name="Marzo M."/>
            <person name="Matsuda M."/>
            <person name="Matzkin L."/>
            <person name="McAllister B."/>
            <person name="McBride C.S."/>
            <person name="McKernan B."/>
            <person name="McKernan K."/>
            <person name="Mendez-Lago M."/>
            <person name="Minx P."/>
            <person name="Mollenhauer M.U."/>
            <person name="Montooth K."/>
            <person name="Mount S.M."/>
            <person name="Mu X."/>
            <person name="Myers E."/>
            <person name="Negre B."/>
            <person name="Newfeld S."/>
            <person name="Nielsen R."/>
            <person name="Noor M.A."/>
            <person name="O'Grady P."/>
            <person name="Pachter L."/>
            <person name="Papaceit M."/>
            <person name="Parisi M.J."/>
            <person name="Parisi M."/>
            <person name="Parts L."/>
            <person name="Pedersen J.S."/>
            <person name="Pesole G."/>
            <person name="Phillippy A.M."/>
            <person name="Ponting C.P."/>
            <person name="Pop M."/>
            <person name="Porcelli D."/>
            <person name="Powell J.R."/>
            <person name="Prohaska S."/>
            <person name="Pruitt K."/>
            <person name="Puig M."/>
            <person name="Quesneville H."/>
            <person name="Ram K.R."/>
            <person name="Rand D."/>
            <person name="Rasmussen M.D."/>
            <person name="Reed L.K."/>
            <person name="Reenan R."/>
            <person name="Reily A."/>
            <person name="Remington K.A."/>
            <person name="Rieger T.T."/>
            <person name="Ritchie M.G."/>
            <person name="Robin C."/>
            <person name="Rogers Y.H."/>
            <person name="Rohde C."/>
            <person name="Rozas J."/>
            <person name="Rubenfield M.J."/>
            <person name="Ruiz A."/>
            <person name="Russo S."/>
            <person name="Salzberg S.L."/>
            <person name="Sanchez-Gracia A."/>
            <person name="Saranga D.J."/>
            <person name="Sato H."/>
            <person name="Schaeffer S.W."/>
            <person name="Schatz M.C."/>
            <person name="Schlenke T."/>
            <person name="Schwartz R."/>
            <person name="Segarra C."/>
            <person name="Singh R.S."/>
            <person name="Sirot L."/>
            <person name="Sirota M."/>
            <person name="Sisneros N.B."/>
            <person name="Smith C.D."/>
            <person name="Smith T.F."/>
            <person name="Spieth J."/>
            <person name="Stage D.E."/>
            <person name="Stark A."/>
            <person name="Stephan W."/>
            <person name="Strausberg R.L."/>
            <person name="Strempel S."/>
            <person name="Sturgill D."/>
            <person name="Sutton G."/>
            <person name="Sutton G.G."/>
            <person name="Tao W."/>
            <person name="Teichmann S."/>
            <person name="Tobari Y.N."/>
            <person name="Tomimura Y."/>
            <person name="Tsolas J.M."/>
            <person name="Valente V.L."/>
            <person name="Venter E."/>
            <person name="Venter J.C."/>
            <person name="Vicario S."/>
            <person name="Vieira F.G."/>
            <person name="Vilella A.J."/>
            <person name="Villasante A."/>
            <person name="Walenz B."/>
            <person name="Wang J."/>
            <person name="Wasserman M."/>
            <person name="Watts T."/>
            <person name="Wilson D."/>
            <person name="Wilson R.K."/>
            <person name="Wing R.A."/>
            <person name="Wolfner M.F."/>
            <person name="Wong A."/>
            <person name="Wong G.K."/>
            <person name="Wu C.I."/>
            <person name="Wu G."/>
            <person name="Yamamoto D."/>
            <person name="Yang H.P."/>
            <person name="Yang S.P."/>
            <person name="Yorke J.A."/>
            <person name="Yoshida K."/>
            <person name="Zdobnov E."/>
            <person name="Zhang P."/>
            <person name="Zhang Y."/>
            <person name="Zimin A.V."/>
            <person name="Baldwin J."/>
            <person name="Abdouelleil A."/>
            <person name="Abdulkadir J."/>
            <person name="Abebe A."/>
            <person name="Abera B."/>
            <person name="Abreu J."/>
            <person name="Acer S.C."/>
            <person name="Aftuck L."/>
            <person name="Alexander A."/>
            <person name="An P."/>
            <person name="Anderson E."/>
            <person name="Anderson S."/>
            <person name="Arachi H."/>
            <person name="Azer M."/>
            <person name="Bachantsang P."/>
            <person name="Barry A."/>
            <person name="Bayul T."/>
            <person name="Berlin A."/>
            <person name="Bessette D."/>
            <person name="Bloom T."/>
            <person name="Blye J."/>
            <person name="Boguslavskiy L."/>
            <person name="Bonnet C."/>
            <person name="Boukhgalter B."/>
            <person name="Bourzgui I."/>
            <person name="Brown A."/>
            <person name="Cahill P."/>
            <person name="Channer S."/>
            <person name="Cheshatsang Y."/>
            <person name="Chuda L."/>
            <person name="Citroen M."/>
            <person name="Collymore A."/>
            <person name="Cooke P."/>
            <person name="Costello M."/>
            <person name="D'Aco K."/>
            <person name="Daza R."/>
            <person name="De Haan G."/>
            <person name="DeGray S."/>
            <person name="DeMaso C."/>
            <person name="Dhargay N."/>
            <person name="Dooley K."/>
            <person name="Dooley E."/>
            <person name="Doricent M."/>
            <person name="Dorje P."/>
            <person name="Dorjee K."/>
            <person name="Dupes A."/>
            <person name="Elong R."/>
            <person name="Falk J."/>
            <person name="Farina A."/>
            <person name="Faro S."/>
            <person name="Ferguson D."/>
            <person name="Fisher S."/>
            <person name="Foley C.D."/>
            <person name="Franke A."/>
            <person name="Friedrich D."/>
            <person name="Gadbois L."/>
            <person name="Gearin G."/>
            <person name="Gearin C.R."/>
            <person name="Giannoukos G."/>
            <person name="Goode T."/>
            <person name="Graham J."/>
            <person name="Grandbois E."/>
            <person name="Grewal S."/>
            <person name="Gyaltsen K."/>
            <person name="Hafez N."/>
            <person name="Hagos B."/>
            <person name="Hall J."/>
            <person name="Henson C."/>
            <person name="Hollinger A."/>
            <person name="Honan T."/>
            <person name="Huard M.D."/>
            <person name="Hughes L."/>
            <person name="Hurhula B."/>
            <person name="Husby M.E."/>
            <person name="Kamat A."/>
            <person name="Kanga B."/>
            <person name="Kashin S."/>
            <person name="Khazanovich D."/>
            <person name="Kisner P."/>
            <person name="Lance K."/>
            <person name="Lara M."/>
            <person name="Lee W."/>
            <person name="Lennon N."/>
            <person name="Letendre F."/>
            <person name="LeVine R."/>
            <person name="Lipovsky A."/>
            <person name="Liu X."/>
            <person name="Liu J."/>
            <person name="Liu S."/>
            <person name="Lokyitsang T."/>
            <person name="Lokyitsang Y."/>
            <person name="Lubonja R."/>
            <person name="Lui A."/>
            <person name="MacDonald P."/>
            <person name="Magnisalis V."/>
            <person name="Maru K."/>
            <person name="Matthews C."/>
            <person name="McCusker W."/>
            <person name="McDonough S."/>
            <person name="Mehta T."/>
            <person name="Meldrim J."/>
            <person name="Meneus L."/>
            <person name="Mihai O."/>
            <person name="Mihalev A."/>
            <person name="Mihova T."/>
            <person name="Mittelman R."/>
            <person name="Mlenga V."/>
            <person name="Montmayeur A."/>
            <person name="Mulrain L."/>
            <person name="Navidi A."/>
            <person name="Naylor J."/>
            <person name="Negash T."/>
            <person name="Nguyen T."/>
            <person name="Nguyen N."/>
            <person name="Nicol R."/>
            <person name="Norbu C."/>
            <person name="Norbu N."/>
            <person name="Novod N."/>
            <person name="O'Neill B."/>
            <person name="Osman S."/>
            <person name="Markiewicz E."/>
            <person name="Oyono O.L."/>
            <person name="Patti C."/>
            <person name="Phunkhang P."/>
            <person name="Pierre F."/>
            <person name="Priest M."/>
            <person name="Raghuraman S."/>
            <person name="Rege F."/>
            <person name="Reyes R."/>
            <person name="Rise C."/>
            <person name="Rogov P."/>
            <person name="Ross K."/>
            <person name="Ryan E."/>
            <person name="Settipalli S."/>
            <person name="Shea T."/>
            <person name="Sherpa N."/>
            <person name="Shi L."/>
            <person name="Shih D."/>
            <person name="Sparrow T."/>
            <person name="Spaulding J."/>
            <person name="Stalker J."/>
            <person name="Stange-Thomann N."/>
            <person name="Stavropoulos S."/>
            <person name="Stone C."/>
            <person name="Strader C."/>
            <person name="Tesfaye S."/>
            <person name="Thomson T."/>
            <person name="Thoulutsang Y."/>
            <person name="Thoulutsang D."/>
            <person name="Topham K."/>
            <person name="Topping I."/>
            <person name="Tsamla T."/>
            <person name="Vassiliev H."/>
            <person name="Vo A."/>
            <person name="Wangchuk T."/>
            <person name="Wangdi T."/>
            <person name="Weiand M."/>
            <person name="Wilkinson J."/>
            <person name="Wilson A."/>
            <person name="Yadav S."/>
            <person name="Young G."/>
            <person name="Yu Q."/>
            <person name="Zembek L."/>
            <person name="Zhong D."/>
            <person name="Zimmer A."/>
            <person name="Zwirko Z."/>
            <person name="Jaffe D.B."/>
            <person name="Alvarez P."/>
            <person name="Brockman W."/>
            <person name="Butler J."/>
            <person name="Chin C."/>
            <person name="Gnerre S."/>
            <person name="Grabherr M."/>
            <person name="Kleber M."/>
            <person name="Mauceli E."/>
            <person name="MacCallum I."/>
        </authorList>
    </citation>
    <scope>NUCLEOTIDE SEQUENCE [LARGE SCALE GENOMIC DNA]</scope>
    <source>
        <strain evidence="1 2">TSC#14021-0224.01</strain>
    </source>
</reference>
<name>B3P3Y7_DROER</name>
<organism evidence="1 2">
    <name type="scientific">Drosophila erecta</name>
    <name type="common">Fruit fly</name>
    <dbReference type="NCBI Taxonomy" id="7220"/>
    <lineage>
        <taxon>Eukaryota</taxon>
        <taxon>Metazoa</taxon>
        <taxon>Ecdysozoa</taxon>
        <taxon>Arthropoda</taxon>
        <taxon>Hexapoda</taxon>
        <taxon>Insecta</taxon>
        <taxon>Pterygota</taxon>
        <taxon>Neoptera</taxon>
        <taxon>Endopterygota</taxon>
        <taxon>Diptera</taxon>
        <taxon>Brachycera</taxon>
        <taxon>Muscomorpha</taxon>
        <taxon>Ephydroidea</taxon>
        <taxon>Drosophilidae</taxon>
        <taxon>Drosophila</taxon>
        <taxon>Sophophora</taxon>
    </lineage>
</organism>
<accession>B3P3Y7</accession>
<evidence type="ECO:0000313" key="2">
    <source>
        <dbReference type="Proteomes" id="UP000008711"/>
    </source>
</evidence>
<evidence type="ECO:0000313" key="1">
    <source>
        <dbReference type="EMBL" id="EDV49161.1"/>
    </source>
</evidence>
<dbReference type="HOGENOM" id="CLU_2944083_0_0_1"/>